<evidence type="ECO:0000256" key="4">
    <source>
        <dbReference type="ARBA" id="ARBA00023163"/>
    </source>
</evidence>
<dbReference type="InterPro" id="IPR001789">
    <property type="entry name" value="Sig_transdc_resp-reg_receiver"/>
</dbReference>
<dbReference type="CDD" id="cd06170">
    <property type="entry name" value="LuxR_C_like"/>
    <property type="match status" value="1"/>
</dbReference>
<feature type="region of interest" description="Disordered" evidence="6">
    <location>
        <begin position="138"/>
        <end position="160"/>
    </location>
</feature>
<evidence type="ECO:0000256" key="1">
    <source>
        <dbReference type="ARBA" id="ARBA00022553"/>
    </source>
</evidence>
<dbReference type="SMART" id="SM00448">
    <property type="entry name" value="REC"/>
    <property type="match status" value="1"/>
</dbReference>
<dbReference type="Proteomes" id="UP000269198">
    <property type="component" value="Unassembled WGS sequence"/>
</dbReference>
<keyword evidence="4" id="KW-0804">Transcription</keyword>
<dbReference type="PROSITE" id="PS50043">
    <property type="entry name" value="HTH_LUXR_2"/>
    <property type="match status" value="1"/>
</dbReference>
<dbReference type="PANTHER" id="PTHR43214">
    <property type="entry name" value="TWO-COMPONENT RESPONSE REGULATOR"/>
    <property type="match status" value="1"/>
</dbReference>
<dbReference type="PANTHER" id="PTHR43214:SF24">
    <property type="entry name" value="TRANSCRIPTIONAL REGULATORY PROTEIN NARL-RELATED"/>
    <property type="match status" value="1"/>
</dbReference>
<evidence type="ECO:0000259" key="8">
    <source>
        <dbReference type="PROSITE" id="PS50110"/>
    </source>
</evidence>
<dbReference type="InterPro" id="IPR016032">
    <property type="entry name" value="Sig_transdc_resp-reg_C-effctor"/>
</dbReference>
<keyword evidence="1 5" id="KW-0597">Phosphoprotein</keyword>
<dbReference type="PROSITE" id="PS00622">
    <property type="entry name" value="HTH_LUXR_1"/>
    <property type="match status" value="1"/>
</dbReference>
<accession>A0A3N0E2Z0</accession>
<keyword evidence="3 9" id="KW-0238">DNA-binding</keyword>
<dbReference type="SUPFAM" id="SSF46894">
    <property type="entry name" value="C-terminal effector domain of the bipartite response regulators"/>
    <property type="match status" value="1"/>
</dbReference>
<evidence type="ECO:0000313" key="10">
    <source>
        <dbReference type="Proteomes" id="UP000269198"/>
    </source>
</evidence>
<evidence type="ECO:0000256" key="3">
    <source>
        <dbReference type="ARBA" id="ARBA00023125"/>
    </source>
</evidence>
<dbReference type="Pfam" id="PF00196">
    <property type="entry name" value="GerE"/>
    <property type="match status" value="1"/>
</dbReference>
<gene>
    <name evidence="9" type="ORF">EFW17_20120</name>
</gene>
<dbReference type="RefSeq" id="WP_123202979.1">
    <property type="nucleotide sequence ID" value="NZ_RJMB01000025.1"/>
</dbReference>
<dbReference type="Pfam" id="PF00072">
    <property type="entry name" value="Response_reg"/>
    <property type="match status" value="1"/>
</dbReference>
<evidence type="ECO:0000256" key="6">
    <source>
        <dbReference type="SAM" id="MobiDB-lite"/>
    </source>
</evidence>
<evidence type="ECO:0000256" key="5">
    <source>
        <dbReference type="PROSITE-ProRule" id="PRU00169"/>
    </source>
</evidence>
<organism evidence="9 10">
    <name type="scientific">Halostreptopolyspora alba</name>
    <dbReference type="NCBI Taxonomy" id="2487137"/>
    <lineage>
        <taxon>Bacteria</taxon>
        <taxon>Bacillati</taxon>
        <taxon>Actinomycetota</taxon>
        <taxon>Actinomycetes</taxon>
        <taxon>Streptosporangiales</taxon>
        <taxon>Nocardiopsidaceae</taxon>
        <taxon>Halostreptopolyspora</taxon>
    </lineage>
</organism>
<dbReference type="PRINTS" id="PR00038">
    <property type="entry name" value="HTHLUXR"/>
</dbReference>
<dbReference type="PROSITE" id="PS50110">
    <property type="entry name" value="RESPONSE_REGULATORY"/>
    <property type="match status" value="1"/>
</dbReference>
<dbReference type="EMBL" id="RJMB01000025">
    <property type="protein sequence ID" value="RNL82214.1"/>
    <property type="molecule type" value="Genomic_DNA"/>
</dbReference>
<dbReference type="GO" id="GO:0003677">
    <property type="term" value="F:DNA binding"/>
    <property type="evidence" value="ECO:0007669"/>
    <property type="project" value="UniProtKB-KW"/>
</dbReference>
<feature type="domain" description="Response regulatory" evidence="8">
    <location>
        <begin position="5"/>
        <end position="121"/>
    </location>
</feature>
<feature type="modified residue" description="4-aspartylphosphate" evidence="5">
    <location>
        <position position="56"/>
    </location>
</feature>
<keyword evidence="10" id="KW-1185">Reference proteome</keyword>
<dbReference type="InterPro" id="IPR058245">
    <property type="entry name" value="NreC/VraR/RcsB-like_REC"/>
</dbReference>
<dbReference type="SUPFAM" id="SSF52172">
    <property type="entry name" value="CheY-like"/>
    <property type="match status" value="1"/>
</dbReference>
<dbReference type="GO" id="GO:0000160">
    <property type="term" value="P:phosphorelay signal transduction system"/>
    <property type="evidence" value="ECO:0007669"/>
    <property type="project" value="InterPro"/>
</dbReference>
<reference evidence="9 10" key="1">
    <citation type="submission" date="2018-11" db="EMBL/GenBank/DDBJ databases">
        <title>The genome draft of YIM 96095.</title>
        <authorList>
            <person name="Tang S.-K."/>
            <person name="Chunyu W.-X."/>
            <person name="Feng Y.-Z."/>
        </authorList>
    </citation>
    <scope>NUCLEOTIDE SEQUENCE [LARGE SCALE GENOMIC DNA]</scope>
    <source>
        <strain evidence="9 10">YIM 96095</strain>
    </source>
</reference>
<evidence type="ECO:0000256" key="2">
    <source>
        <dbReference type="ARBA" id="ARBA00023015"/>
    </source>
</evidence>
<protein>
    <submittedName>
        <fullName evidence="9">DNA-binding response regulator</fullName>
    </submittedName>
</protein>
<evidence type="ECO:0000313" key="9">
    <source>
        <dbReference type="EMBL" id="RNL82214.1"/>
    </source>
</evidence>
<feature type="domain" description="HTH luxR-type" evidence="7">
    <location>
        <begin position="159"/>
        <end position="224"/>
    </location>
</feature>
<dbReference type="InterPro" id="IPR011006">
    <property type="entry name" value="CheY-like_superfamily"/>
</dbReference>
<dbReference type="InterPro" id="IPR039420">
    <property type="entry name" value="WalR-like"/>
</dbReference>
<sequence length="232" mass="24464">MTAIRVLLVDDHEPTVLGFSMMLAPQPEFEVLGTARDGLEAVELTARHAPDVVLMDVRMPGLDGISATARITARCPDSRVLILTTFDLDEYALEGLRAGASGFLLKDARPTELLDAIRAVSAGDAVVTPRITRKLLEGARASPGHDDATGGGGGNRRDPGAALAALTSRETEIMAAIAEGMTNAEIAAHFTLAGTTVKTYVGRILHKLGLRDRVQIVILAYETGLAVPGGWS</sequence>
<dbReference type="Gene3D" id="3.40.50.2300">
    <property type="match status" value="1"/>
</dbReference>
<proteinExistence type="predicted"/>
<dbReference type="InterPro" id="IPR000792">
    <property type="entry name" value="Tscrpt_reg_LuxR_C"/>
</dbReference>
<dbReference type="AlphaFoldDB" id="A0A3N0E2Z0"/>
<dbReference type="GO" id="GO:0006355">
    <property type="term" value="P:regulation of DNA-templated transcription"/>
    <property type="evidence" value="ECO:0007669"/>
    <property type="project" value="InterPro"/>
</dbReference>
<dbReference type="OrthoDB" id="9808843at2"/>
<name>A0A3N0E2Z0_9ACTN</name>
<evidence type="ECO:0000259" key="7">
    <source>
        <dbReference type="PROSITE" id="PS50043"/>
    </source>
</evidence>
<dbReference type="SMART" id="SM00421">
    <property type="entry name" value="HTH_LUXR"/>
    <property type="match status" value="1"/>
</dbReference>
<keyword evidence="2" id="KW-0805">Transcription regulation</keyword>
<dbReference type="CDD" id="cd17535">
    <property type="entry name" value="REC_NarL-like"/>
    <property type="match status" value="1"/>
</dbReference>
<comment type="caution">
    <text evidence="9">The sequence shown here is derived from an EMBL/GenBank/DDBJ whole genome shotgun (WGS) entry which is preliminary data.</text>
</comment>